<dbReference type="STRING" id="1176198.SAMN05444716_11269"/>
<keyword evidence="2" id="KW-0418">Kinase</keyword>
<reference evidence="3" key="1">
    <citation type="submission" date="2016-10" db="EMBL/GenBank/DDBJ databases">
        <authorList>
            <person name="Varghese N."/>
            <person name="Submissions S."/>
        </authorList>
    </citation>
    <scope>NUCLEOTIDE SEQUENCE [LARGE SCALE GENOMIC DNA]</scope>
    <source>
        <strain evidence="3">CGMCC 4.7047</strain>
    </source>
</reference>
<dbReference type="Gene3D" id="3.30.70.141">
    <property type="entry name" value="Nucleoside diphosphate kinase-like domain"/>
    <property type="match status" value="1"/>
</dbReference>
<dbReference type="EMBL" id="FPAB01000012">
    <property type="protein sequence ID" value="SFT20582.1"/>
    <property type="molecule type" value="Genomic_DNA"/>
</dbReference>
<dbReference type="SUPFAM" id="SSF54919">
    <property type="entry name" value="Nucleoside diphosphate kinase, NDK"/>
    <property type="match status" value="1"/>
</dbReference>
<proteinExistence type="predicted"/>
<evidence type="ECO:0000313" key="2">
    <source>
        <dbReference type="EMBL" id="SFT20582.1"/>
    </source>
</evidence>
<dbReference type="AlphaFoldDB" id="A0A1I6W3R3"/>
<gene>
    <name evidence="2" type="ORF">SAMN05444716_11269</name>
</gene>
<protein>
    <submittedName>
        <fullName evidence="2">Nucleoside diphosphate kinase</fullName>
    </submittedName>
</protein>
<evidence type="ECO:0000256" key="1">
    <source>
        <dbReference type="SAM" id="MobiDB-lite"/>
    </source>
</evidence>
<feature type="region of interest" description="Disordered" evidence="1">
    <location>
        <begin position="312"/>
        <end position="336"/>
    </location>
</feature>
<dbReference type="RefSeq" id="WP_093844384.1">
    <property type="nucleotide sequence ID" value="NZ_CP054938.1"/>
</dbReference>
<evidence type="ECO:0000313" key="3">
    <source>
        <dbReference type="Proteomes" id="UP000198873"/>
    </source>
</evidence>
<accession>A0A1I6W3R3</accession>
<keyword evidence="3" id="KW-1185">Reference proteome</keyword>
<keyword evidence="2" id="KW-0808">Transferase</keyword>
<dbReference type="GO" id="GO:0016301">
    <property type="term" value="F:kinase activity"/>
    <property type="evidence" value="ECO:0007669"/>
    <property type="project" value="UniProtKB-KW"/>
</dbReference>
<sequence length="336" mass="37413">MTGDRPEAACVVPEWLSRERRKRDIYPGDPYYRDAWDDLTTLLGAGRDTAERLHRVAPLIVKADMVAVRGGAGLLPAVRAAGFVPVAWSRFRFNRHITRELWRYQLNIATRERIDVMDMIMPVGESLYILLRDTVESEVPATARLSEMKGPTRPEDREPHHLRWIPGAARASVLTYIHVSDEPADILRELGVFFDGPERRRLLAALDSRQDVTRQVRAALADVEAGTEASDLCWQPALDRLEAQLSGRPDGAELATLLQRVRSGRSKDWRSLLALADALGLRWSHWDRVAVAAQLSARHLAAEPVIPDVNRSFWSPGSPVPAGDRIPAVPVDPGGG</sequence>
<dbReference type="InterPro" id="IPR036850">
    <property type="entry name" value="NDK-like_dom_sf"/>
</dbReference>
<organism evidence="2 3">
    <name type="scientific">Streptomyces harbinensis</name>
    <dbReference type="NCBI Taxonomy" id="1176198"/>
    <lineage>
        <taxon>Bacteria</taxon>
        <taxon>Bacillati</taxon>
        <taxon>Actinomycetota</taxon>
        <taxon>Actinomycetes</taxon>
        <taxon>Kitasatosporales</taxon>
        <taxon>Streptomycetaceae</taxon>
        <taxon>Streptomyces</taxon>
    </lineage>
</organism>
<dbReference type="Proteomes" id="UP000198873">
    <property type="component" value="Unassembled WGS sequence"/>
</dbReference>
<name>A0A1I6W3R3_9ACTN</name>